<accession>A0A7J7G304</accession>
<keyword evidence="3" id="KW-1185">Reference proteome</keyword>
<reference evidence="2 3" key="2">
    <citation type="submission" date="2020-07" db="EMBL/GenBank/DDBJ databases">
        <title>Genome assembly of wild tea tree DASZ reveals pedigree and selection history of tea varieties.</title>
        <authorList>
            <person name="Zhang W."/>
        </authorList>
    </citation>
    <scope>NUCLEOTIDE SEQUENCE [LARGE SCALE GENOMIC DNA]</scope>
    <source>
        <strain evidence="3">cv. G240</strain>
        <tissue evidence="2">Leaf</tissue>
    </source>
</reference>
<evidence type="ECO:0000313" key="3">
    <source>
        <dbReference type="Proteomes" id="UP000593564"/>
    </source>
</evidence>
<protein>
    <submittedName>
        <fullName evidence="2">Uncharacterized protein</fullName>
    </submittedName>
</protein>
<gene>
    <name evidence="2" type="ORF">HYC85_025824</name>
</gene>
<dbReference type="EMBL" id="JACBKZ010000013">
    <property type="protein sequence ID" value="KAF5934695.1"/>
    <property type="molecule type" value="Genomic_DNA"/>
</dbReference>
<dbReference type="AlphaFoldDB" id="A0A7J7G304"/>
<sequence>MKKQKTAASLTHINSLVTQPTKKGHSTINRRLEKRPNSQQFIHLITQPSTMEIPTFIPAYVPAAALEINKGLFPLNPHLTTLLTEVLNSLHSTLNCYSQTSTGQSASCNNTH</sequence>
<feature type="region of interest" description="Disordered" evidence="1">
    <location>
        <begin position="1"/>
        <end position="35"/>
    </location>
</feature>
<proteinExistence type="predicted"/>
<dbReference type="Proteomes" id="UP000593564">
    <property type="component" value="Unassembled WGS sequence"/>
</dbReference>
<feature type="compositionally biased region" description="Polar residues" evidence="1">
    <location>
        <begin position="1"/>
        <end position="29"/>
    </location>
</feature>
<reference evidence="3" key="1">
    <citation type="journal article" date="2020" name="Nat. Commun.">
        <title>Genome assembly of wild tea tree DASZ reveals pedigree and selection history of tea varieties.</title>
        <authorList>
            <person name="Zhang W."/>
            <person name="Zhang Y."/>
            <person name="Qiu H."/>
            <person name="Guo Y."/>
            <person name="Wan H."/>
            <person name="Zhang X."/>
            <person name="Scossa F."/>
            <person name="Alseekh S."/>
            <person name="Zhang Q."/>
            <person name="Wang P."/>
            <person name="Xu L."/>
            <person name="Schmidt M.H."/>
            <person name="Jia X."/>
            <person name="Li D."/>
            <person name="Zhu A."/>
            <person name="Guo F."/>
            <person name="Chen W."/>
            <person name="Ni D."/>
            <person name="Usadel B."/>
            <person name="Fernie A.R."/>
            <person name="Wen W."/>
        </authorList>
    </citation>
    <scope>NUCLEOTIDE SEQUENCE [LARGE SCALE GENOMIC DNA]</scope>
    <source>
        <strain evidence="3">cv. G240</strain>
    </source>
</reference>
<name>A0A7J7G304_CAMSI</name>
<comment type="caution">
    <text evidence="2">The sequence shown here is derived from an EMBL/GenBank/DDBJ whole genome shotgun (WGS) entry which is preliminary data.</text>
</comment>
<evidence type="ECO:0000313" key="2">
    <source>
        <dbReference type="EMBL" id="KAF5934695.1"/>
    </source>
</evidence>
<evidence type="ECO:0000256" key="1">
    <source>
        <dbReference type="SAM" id="MobiDB-lite"/>
    </source>
</evidence>
<organism evidence="2 3">
    <name type="scientific">Camellia sinensis</name>
    <name type="common">Tea plant</name>
    <name type="synonym">Thea sinensis</name>
    <dbReference type="NCBI Taxonomy" id="4442"/>
    <lineage>
        <taxon>Eukaryota</taxon>
        <taxon>Viridiplantae</taxon>
        <taxon>Streptophyta</taxon>
        <taxon>Embryophyta</taxon>
        <taxon>Tracheophyta</taxon>
        <taxon>Spermatophyta</taxon>
        <taxon>Magnoliopsida</taxon>
        <taxon>eudicotyledons</taxon>
        <taxon>Gunneridae</taxon>
        <taxon>Pentapetalae</taxon>
        <taxon>asterids</taxon>
        <taxon>Ericales</taxon>
        <taxon>Theaceae</taxon>
        <taxon>Camellia</taxon>
    </lineage>
</organism>